<proteinExistence type="predicted"/>
<dbReference type="Proteomes" id="UP001178461">
    <property type="component" value="Chromosome 4"/>
</dbReference>
<dbReference type="AlphaFoldDB" id="A0AA35K7I8"/>
<evidence type="ECO:0000313" key="2">
    <source>
        <dbReference type="EMBL" id="CAI5771958.1"/>
    </source>
</evidence>
<evidence type="ECO:0000256" key="1">
    <source>
        <dbReference type="SAM" id="MobiDB-lite"/>
    </source>
</evidence>
<organism evidence="2 3">
    <name type="scientific">Podarcis lilfordi</name>
    <name type="common">Lilford's wall lizard</name>
    <dbReference type="NCBI Taxonomy" id="74358"/>
    <lineage>
        <taxon>Eukaryota</taxon>
        <taxon>Metazoa</taxon>
        <taxon>Chordata</taxon>
        <taxon>Craniata</taxon>
        <taxon>Vertebrata</taxon>
        <taxon>Euteleostomi</taxon>
        <taxon>Lepidosauria</taxon>
        <taxon>Squamata</taxon>
        <taxon>Bifurcata</taxon>
        <taxon>Unidentata</taxon>
        <taxon>Episquamata</taxon>
        <taxon>Laterata</taxon>
        <taxon>Lacertibaenia</taxon>
        <taxon>Lacertidae</taxon>
        <taxon>Podarcis</taxon>
    </lineage>
</organism>
<protein>
    <submittedName>
        <fullName evidence="2">Uncharacterized protein</fullName>
    </submittedName>
</protein>
<evidence type="ECO:0000313" key="3">
    <source>
        <dbReference type="Proteomes" id="UP001178461"/>
    </source>
</evidence>
<dbReference type="EMBL" id="OX395129">
    <property type="protein sequence ID" value="CAI5771958.1"/>
    <property type="molecule type" value="Genomic_DNA"/>
</dbReference>
<keyword evidence="3" id="KW-1185">Reference proteome</keyword>
<feature type="compositionally biased region" description="Basic residues" evidence="1">
    <location>
        <begin position="13"/>
        <end position="29"/>
    </location>
</feature>
<reference evidence="2" key="1">
    <citation type="submission" date="2022-12" db="EMBL/GenBank/DDBJ databases">
        <authorList>
            <person name="Alioto T."/>
            <person name="Alioto T."/>
            <person name="Gomez Garrido J."/>
        </authorList>
    </citation>
    <scope>NUCLEOTIDE SEQUENCE</scope>
</reference>
<feature type="region of interest" description="Disordered" evidence="1">
    <location>
        <begin position="1"/>
        <end position="29"/>
    </location>
</feature>
<gene>
    <name evidence="2" type="ORF">PODLI_1B027396</name>
</gene>
<accession>A0AA35K7I8</accession>
<name>A0AA35K7I8_9SAUR</name>
<sequence length="97" mass="10570">MAPSVHSGEGRSRCLRRGSGRLLKARPRRRMRLAGADTYDFLGPEEGSSLLSRDSGRGQARGWWEATGEAAPPTPPPFPQQQLGVRQAKAAILYPLT</sequence>